<proteinExistence type="predicted"/>
<keyword evidence="3" id="KW-1185">Reference proteome</keyword>
<dbReference type="Proteomes" id="UP000030993">
    <property type="component" value="Unassembled WGS sequence"/>
</dbReference>
<name>A0A0B2JZC8_9FIRM</name>
<evidence type="ECO:0000313" key="2">
    <source>
        <dbReference type="EMBL" id="KHM52904.1"/>
    </source>
</evidence>
<feature type="transmembrane region" description="Helical" evidence="1">
    <location>
        <begin position="210"/>
        <end position="234"/>
    </location>
</feature>
<gene>
    <name evidence="2" type="ORF">NZ47_01930</name>
</gene>
<accession>A0A0B2JZC8</accession>
<dbReference type="RefSeq" id="WP_039206016.1">
    <property type="nucleotide sequence ID" value="NZ_JSCE01000037.1"/>
</dbReference>
<dbReference type="AlphaFoldDB" id="A0A0B2JZC8"/>
<keyword evidence="1" id="KW-1133">Transmembrane helix</keyword>
<dbReference type="STRING" id="82374.NZ47_01930"/>
<evidence type="ECO:0000313" key="3">
    <source>
        <dbReference type="Proteomes" id="UP000030993"/>
    </source>
</evidence>
<evidence type="ECO:0000256" key="1">
    <source>
        <dbReference type="SAM" id="Phobius"/>
    </source>
</evidence>
<dbReference type="EMBL" id="JSCE01000037">
    <property type="protein sequence ID" value="KHM52904.1"/>
    <property type="molecule type" value="Genomic_DNA"/>
</dbReference>
<organism evidence="2 3">
    <name type="scientific">Anaerovibrio lipolyticus</name>
    <dbReference type="NCBI Taxonomy" id="82374"/>
    <lineage>
        <taxon>Bacteria</taxon>
        <taxon>Bacillati</taxon>
        <taxon>Bacillota</taxon>
        <taxon>Negativicutes</taxon>
        <taxon>Selenomonadales</taxon>
        <taxon>Selenomonadaceae</taxon>
        <taxon>Anaerovibrio</taxon>
    </lineage>
</organism>
<keyword evidence="1" id="KW-0472">Membrane</keyword>
<protein>
    <submittedName>
        <fullName evidence="2">Uncharacterized protein</fullName>
    </submittedName>
</protein>
<sequence length="361" mass="41334">MNFRNIFQRDARDIVAVCHKENVIYMVGLRSYRDGSIALIWIDSLKDAGEELHDRLIGRLMLQQQKDSEVIFCIDDDRVITTEREMPGVTLKEIGQAIGLEMEYSGENCKWAYRYQDDVVTLKKISLDDYKLLVDDYRDELFIAGVMAMDYHEKIAGSFSQEPFDMDWGSISQGQITDVVRELIFTACDYIRERGYCFERVPNSFFDWHWLRVGILFFLVNLCVSLIIGGTAFWEGQELKEKIHGYKQQMALLENVNDIKRETENMAESIRGKANILNSLRNKGMDLSGYAIMVYLSNGSGDGVILSEAKVDKDKQLILKGRADNMGMLVKYINKLGKGLSIEKTQQGEQGDVEFICKGQL</sequence>
<comment type="caution">
    <text evidence="2">The sequence shown here is derived from an EMBL/GenBank/DDBJ whole genome shotgun (WGS) entry which is preliminary data.</text>
</comment>
<reference evidence="2 3" key="1">
    <citation type="journal article" date="2013" name="PLoS ONE">
        <title>Identification and characterization of three novel lipases belonging to families II and V from Anaerovibrio lipolyticus 5ST.</title>
        <authorList>
            <person name="Prive F."/>
            <person name="Kaderbhai N.N."/>
            <person name="Girdwood S."/>
            <person name="Worgan H.J."/>
            <person name="Pinloche E."/>
            <person name="Scollan N.D."/>
            <person name="Huws S.A."/>
            <person name="Newbold C.J."/>
        </authorList>
    </citation>
    <scope>NUCLEOTIDE SEQUENCE [LARGE SCALE GENOMIC DNA]</scope>
    <source>
        <strain evidence="2 3">5S</strain>
    </source>
</reference>
<keyword evidence="1" id="KW-0812">Transmembrane</keyword>